<reference evidence="1 3" key="2">
    <citation type="journal article" date="2018" name="Plant J.">
        <title>The Physcomitrella patens chromosome-scale assembly reveals moss genome structure and evolution.</title>
        <authorList>
            <person name="Lang D."/>
            <person name="Ullrich K.K."/>
            <person name="Murat F."/>
            <person name="Fuchs J."/>
            <person name="Jenkins J."/>
            <person name="Haas F.B."/>
            <person name="Piednoel M."/>
            <person name="Gundlach H."/>
            <person name="Van Bel M."/>
            <person name="Meyberg R."/>
            <person name="Vives C."/>
            <person name="Morata J."/>
            <person name="Symeonidi A."/>
            <person name="Hiss M."/>
            <person name="Muchero W."/>
            <person name="Kamisugi Y."/>
            <person name="Saleh O."/>
            <person name="Blanc G."/>
            <person name="Decker E.L."/>
            <person name="van Gessel N."/>
            <person name="Grimwood J."/>
            <person name="Hayes R.D."/>
            <person name="Graham S.W."/>
            <person name="Gunter L.E."/>
            <person name="McDaniel S.F."/>
            <person name="Hoernstein S.N.W."/>
            <person name="Larsson A."/>
            <person name="Li F.W."/>
            <person name="Perroud P.F."/>
            <person name="Phillips J."/>
            <person name="Ranjan P."/>
            <person name="Rokshar D.S."/>
            <person name="Rothfels C.J."/>
            <person name="Schneider L."/>
            <person name="Shu S."/>
            <person name="Stevenson D.W."/>
            <person name="Thummler F."/>
            <person name="Tillich M."/>
            <person name="Villarreal Aguilar J.C."/>
            <person name="Widiez T."/>
            <person name="Wong G.K."/>
            <person name="Wymore A."/>
            <person name="Zhang Y."/>
            <person name="Zimmer A.D."/>
            <person name="Quatrano R.S."/>
            <person name="Mayer K.F.X."/>
            <person name="Goodstein D."/>
            <person name="Casacuberta J.M."/>
            <person name="Vandepoele K."/>
            <person name="Reski R."/>
            <person name="Cuming A.C."/>
            <person name="Tuskan G.A."/>
            <person name="Maumus F."/>
            <person name="Salse J."/>
            <person name="Schmutz J."/>
            <person name="Rensing S.A."/>
        </authorList>
    </citation>
    <scope>NUCLEOTIDE SEQUENCE [LARGE SCALE GENOMIC DNA]</scope>
    <source>
        <strain evidence="2 3">cv. Gransden 2004</strain>
    </source>
</reference>
<accession>A0A2K1JVX4</accession>
<organism evidence="1">
    <name type="scientific">Physcomitrium patens</name>
    <name type="common">Spreading-leaved earth moss</name>
    <name type="synonym">Physcomitrella patens</name>
    <dbReference type="NCBI Taxonomy" id="3218"/>
    <lineage>
        <taxon>Eukaryota</taxon>
        <taxon>Viridiplantae</taxon>
        <taxon>Streptophyta</taxon>
        <taxon>Embryophyta</taxon>
        <taxon>Bryophyta</taxon>
        <taxon>Bryophytina</taxon>
        <taxon>Bryopsida</taxon>
        <taxon>Funariidae</taxon>
        <taxon>Funariales</taxon>
        <taxon>Funariaceae</taxon>
        <taxon>Physcomitrium</taxon>
    </lineage>
</organism>
<dbReference type="Proteomes" id="UP000006727">
    <property type="component" value="Chromosome 11"/>
</dbReference>
<evidence type="ECO:0000313" key="1">
    <source>
        <dbReference type="EMBL" id="PNR45671.1"/>
    </source>
</evidence>
<dbReference type="Gramene" id="Pp3c11_23199V3.1">
    <property type="protein sequence ID" value="Pp3c11_23199V3.1"/>
    <property type="gene ID" value="Pp3c11_23199"/>
</dbReference>
<evidence type="ECO:0008006" key="4">
    <source>
        <dbReference type="Google" id="ProtNLM"/>
    </source>
</evidence>
<dbReference type="InterPro" id="IPR011009">
    <property type="entry name" value="Kinase-like_dom_sf"/>
</dbReference>
<keyword evidence="3" id="KW-1185">Reference proteome</keyword>
<gene>
    <name evidence="1" type="ORF">PHYPA_015442</name>
</gene>
<name>A0A2K1JVX4_PHYPA</name>
<dbReference type="EMBL" id="ABEU02000011">
    <property type="protein sequence ID" value="PNR45671.1"/>
    <property type="molecule type" value="Genomic_DNA"/>
</dbReference>
<reference evidence="2" key="3">
    <citation type="submission" date="2020-12" db="UniProtKB">
        <authorList>
            <consortium name="EnsemblPlants"/>
        </authorList>
    </citation>
    <scope>IDENTIFICATION</scope>
</reference>
<evidence type="ECO:0000313" key="2">
    <source>
        <dbReference type="EnsemblPlants" id="Pp3c11_23199V3.1"/>
    </source>
</evidence>
<dbReference type="AlphaFoldDB" id="A0A2K1JVX4"/>
<dbReference type="InParanoid" id="A0A2K1JVX4"/>
<dbReference type="EnsemblPlants" id="Pp3c11_23199V3.1">
    <property type="protein sequence ID" value="Pp3c11_23199V3.1"/>
    <property type="gene ID" value="Pp3c11_23199"/>
</dbReference>
<proteinExistence type="predicted"/>
<dbReference type="SUPFAM" id="SSF56112">
    <property type="entry name" value="Protein kinase-like (PK-like)"/>
    <property type="match status" value="1"/>
</dbReference>
<evidence type="ECO:0000313" key="3">
    <source>
        <dbReference type="Proteomes" id="UP000006727"/>
    </source>
</evidence>
<reference evidence="1 3" key="1">
    <citation type="journal article" date="2008" name="Science">
        <title>The Physcomitrella genome reveals evolutionary insights into the conquest of land by plants.</title>
        <authorList>
            <person name="Rensing S."/>
            <person name="Lang D."/>
            <person name="Zimmer A."/>
            <person name="Terry A."/>
            <person name="Salamov A."/>
            <person name="Shapiro H."/>
            <person name="Nishiyama T."/>
            <person name="Perroud P.-F."/>
            <person name="Lindquist E."/>
            <person name="Kamisugi Y."/>
            <person name="Tanahashi T."/>
            <person name="Sakakibara K."/>
            <person name="Fujita T."/>
            <person name="Oishi K."/>
            <person name="Shin-I T."/>
            <person name="Kuroki Y."/>
            <person name="Toyoda A."/>
            <person name="Suzuki Y."/>
            <person name="Hashimoto A."/>
            <person name="Yamaguchi K."/>
            <person name="Sugano A."/>
            <person name="Kohara Y."/>
            <person name="Fujiyama A."/>
            <person name="Anterola A."/>
            <person name="Aoki S."/>
            <person name="Ashton N."/>
            <person name="Barbazuk W.B."/>
            <person name="Barker E."/>
            <person name="Bennetzen J."/>
            <person name="Bezanilla M."/>
            <person name="Blankenship R."/>
            <person name="Cho S.H."/>
            <person name="Dutcher S."/>
            <person name="Estelle M."/>
            <person name="Fawcett J.A."/>
            <person name="Gundlach H."/>
            <person name="Hanada K."/>
            <person name="Heyl A."/>
            <person name="Hicks K.A."/>
            <person name="Hugh J."/>
            <person name="Lohr M."/>
            <person name="Mayer K."/>
            <person name="Melkozernov A."/>
            <person name="Murata T."/>
            <person name="Nelson D."/>
            <person name="Pils B."/>
            <person name="Prigge M."/>
            <person name="Reiss B."/>
            <person name="Renner T."/>
            <person name="Rombauts S."/>
            <person name="Rushton P."/>
            <person name="Sanderfoot A."/>
            <person name="Schween G."/>
            <person name="Shiu S.-H."/>
            <person name="Stueber K."/>
            <person name="Theodoulou F.L."/>
            <person name="Tu H."/>
            <person name="Van de Peer Y."/>
            <person name="Verrier P.J."/>
            <person name="Waters E."/>
            <person name="Wood A."/>
            <person name="Yang L."/>
            <person name="Cove D."/>
            <person name="Cuming A."/>
            <person name="Hasebe M."/>
            <person name="Lucas S."/>
            <person name="Mishler D.B."/>
            <person name="Reski R."/>
            <person name="Grigoriev I."/>
            <person name="Quatrano R.S."/>
            <person name="Boore J.L."/>
        </authorList>
    </citation>
    <scope>NUCLEOTIDE SEQUENCE [LARGE SCALE GENOMIC DNA]</scope>
    <source>
        <strain evidence="2 3">cv. Gransden 2004</strain>
    </source>
</reference>
<sequence>MFYFPYKFYSNCYREIIINIKKVNTSLIIFLLNNESLEILFLQKIDVMVQIDNAICYLYDMKVAYCDLKPHYVIVVNFKMNKSKMHTVGKHGCNPRNDEANTTTVPGSIACNLAGWTTTSSPTQVKAACAIATATCTQILRDHQVSSSVEQRFSIVHLMQFSSQGALHRHRTVIDYDPTECLFNHTYRLGTVNYT</sequence>
<protein>
    <recommendedName>
        <fullName evidence="4">Protein kinase domain-containing protein</fullName>
    </recommendedName>
</protein>